<feature type="compositionally biased region" description="Pro residues" evidence="3">
    <location>
        <begin position="117"/>
        <end position="130"/>
    </location>
</feature>
<evidence type="ECO:0000259" key="4">
    <source>
        <dbReference type="PROSITE" id="PS50001"/>
    </source>
</evidence>
<evidence type="ECO:0000256" key="3">
    <source>
        <dbReference type="SAM" id="MobiDB-lite"/>
    </source>
</evidence>
<keyword evidence="1 2" id="KW-0727">SH2 domain</keyword>
<feature type="region of interest" description="Disordered" evidence="3">
    <location>
        <begin position="1"/>
        <end position="72"/>
    </location>
</feature>
<dbReference type="InterPro" id="IPR000980">
    <property type="entry name" value="SH2"/>
</dbReference>
<dbReference type="PANTHER" id="PTHR14098">
    <property type="entry name" value="SH2 DOMAIN CONTAINING PROTEIN"/>
    <property type="match status" value="1"/>
</dbReference>
<gene>
    <name evidence="5" type="ORF">scyTo_0003550</name>
</gene>
<dbReference type="Pfam" id="PF00017">
    <property type="entry name" value="SH2"/>
    <property type="match status" value="1"/>
</dbReference>
<keyword evidence="6" id="KW-1185">Reference proteome</keyword>
<accession>A0A401PMU3</accession>
<organism evidence="5 6">
    <name type="scientific">Scyliorhinus torazame</name>
    <name type="common">Cloudy catshark</name>
    <name type="synonym">Catulus torazame</name>
    <dbReference type="NCBI Taxonomy" id="75743"/>
    <lineage>
        <taxon>Eukaryota</taxon>
        <taxon>Metazoa</taxon>
        <taxon>Chordata</taxon>
        <taxon>Craniata</taxon>
        <taxon>Vertebrata</taxon>
        <taxon>Chondrichthyes</taxon>
        <taxon>Elasmobranchii</taxon>
        <taxon>Galeomorphii</taxon>
        <taxon>Galeoidea</taxon>
        <taxon>Carcharhiniformes</taxon>
        <taxon>Scyliorhinidae</taxon>
        <taxon>Scyliorhinus</taxon>
    </lineage>
</organism>
<comment type="caution">
    <text evidence="5">The sequence shown here is derived from an EMBL/GenBank/DDBJ whole genome shotgun (WGS) entry which is preliminary data.</text>
</comment>
<dbReference type="GO" id="GO:0005737">
    <property type="term" value="C:cytoplasm"/>
    <property type="evidence" value="ECO:0007669"/>
    <property type="project" value="TreeGrafter"/>
</dbReference>
<dbReference type="SUPFAM" id="SSF55550">
    <property type="entry name" value="SH2 domain"/>
    <property type="match status" value="1"/>
</dbReference>
<dbReference type="OrthoDB" id="10044490at2759"/>
<feature type="domain" description="SH2" evidence="4">
    <location>
        <begin position="201"/>
        <end position="308"/>
    </location>
</feature>
<evidence type="ECO:0000313" key="5">
    <source>
        <dbReference type="EMBL" id="GCB74460.1"/>
    </source>
</evidence>
<dbReference type="SMART" id="SM00252">
    <property type="entry name" value="SH2"/>
    <property type="match status" value="1"/>
</dbReference>
<sequence>MEPVFWGRARKEVNGSEDEDTYEPPPTERPMRTSTTTEPTNDTYYMGSPMNRTLQDTPPILPPRSHKKSQLLTPVENIDDGEYLEFDHIESSGSKSSPDPRSQPSITPRGANLPTPVTKPPVPIGKPFPHTPSLSSEEMSIPPLTSKRTLINETKFSVLVPTPFTQSVPASNVQKGPQGTRSTGLISSPHVFAENLQSKSWYASMCDRKSAEAVLYENGKDGAFLVRPSSVCGRNQPYTLAVLYKGKVYNIPIRLIEGSNLYALGKKKAGEMRFHSVQGMIDTYQQNTLILIDQQNNTKDSTLLLYPVQL</sequence>
<dbReference type="GO" id="GO:0007169">
    <property type="term" value="P:cell surface receptor protein tyrosine kinase signaling pathway"/>
    <property type="evidence" value="ECO:0007669"/>
    <property type="project" value="TreeGrafter"/>
</dbReference>
<dbReference type="Proteomes" id="UP000288216">
    <property type="component" value="Unassembled WGS sequence"/>
</dbReference>
<evidence type="ECO:0000256" key="2">
    <source>
        <dbReference type="PROSITE-ProRule" id="PRU00191"/>
    </source>
</evidence>
<feature type="compositionally biased region" description="Polar residues" evidence="3">
    <location>
        <begin position="32"/>
        <end position="43"/>
    </location>
</feature>
<dbReference type="GO" id="GO:0035556">
    <property type="term" value="P:intracellular signal transduction"/>
    <property type="evidence" value="ECO:0007669"/>
    <property type="project" value="TreeGrafter"/>
</dbReference>
<dbReference type="InterPro" id="IPR051751">
    <property type="entry name" value="Immunoreceptor_sig_adapters"/>
</dbReference>
<protein>
    <recommendedName>
        <fullName evidence="4">SH2 domain-containing protein</fullName>
    </recommendedName>
</protein>
<dbReference type="EMBL" id="BFAA01000980">
    <property type="protein sequence ID" value="GCB74460.1"/>
    <property type="molecule type" value="Genomic_DNA"/>
</dbReference>
<dbReference type="PROSITE" id="PS50001">
    <property type="entry name" value="SH2"/>
    <property type="match status" value="1"/>
</dbReference>
<dbReference type="AlphaFoldDB" id="A0A401PMU3"/>
<feature type="compositionally biased region" description="Low complexity" evidence="3">
    <location>
        <begin position="91"/>
        <end position="102"/>
    </location>
</feature>
<feature type="region of interest" description="Disordered" evidence="3">
    <location>
        <begin position="89"/>
        <end position="140"/>
    </location>
</feature>
<proteinExistence type="predicted"/>
<evidence type="ECO:0000313" key="6">
    <source>
        <dbReference type="Proteomes" id="UP000288216"/>
    </source>
</evidence>
<dbReference type="FunFam" id="3.30.505.10:FF:000016">
    <property type="entry name" value="B-cell linker protein isoform 2"/>
    <property type="match status" value="1"/>
</dbReference>
<dbReference type="STRING" id="75743.A0A401PMU3"/>
<dbReference type="OMA" id="CVAHTTH"/>
<dbReference type="InterPro" id="IPR036860">
    <property type="entry name" value="SH2_dom_sf"/>
</dbReference>
<dbReference type="Gene3D" id="3.30.505.10">
    <property type="entry name" value="SH2 domain"/>
    <property type="match status" value="1"/>
</dbReference>
<dbReference type="PANTHER" id="PTHR14098:SF3">
    <property type="entry name" value="B-CELL LINKER PROTEIN"/>
    <property type="match status" value="1"/>
</dbReference>
<reference evidence="5 6" key="1">
    <citation type="journal article" date="2018" name="Nat. Ecol. Evol.">
        <title>Shark genomes provide insights into elasmobranch evolution and the origin of vertebrates.</title>
        <authorList>
            <person name="Hara Y"/>
            <person name="Yamaguchi K"/>
            <person name="Onimaru K"/>
            <person name="Kadota M"/>
            <person name="Koyanagi M"/>
            <person name="Keeley SD"/>
            <person name="Tatsumi K"/>
            <person name="Tanaka K"/>
            <person name="Motone F"/>
            <person name="Kageyama Y"/>
            <person name="Nozu R"/>
            <person name="Adachi N"/>
            <person name="Nishimura O"/>
            <person name="Nakagawa R"/>
            <person name="Tanegashima C"/>
            <person name="Kiyatake I"/>
            <person name="Matsumoto R"/>
            <person name="Murakumo K"/>
            <person name="Nishida K"/>
            <person name="Terakita A"/>
            <person name="Kuratani S"/>
            <person name="Sato K"/>
            <person name="Hyodo S Kuraku.S."/>
        </authorList>
    </citation>
    <scope>NUCLEOTIDE SEQUENCE [LARGE SCALE GENOMIC DNA]</scope>
</reference>
<name>A0A401PMU3_SCYTO</name>
<evidence type="ECO:0000256" key="1">
    <source>
        <dbReference type="ARBA" id="ARBA00022999"/>
    </source>
</evidence>